<keyword evidence="4" id="KW-0788">Thiol protease</keyword>
<dbReference type="InterPro" id="IPR051794">
    <property type="entry name" value="PG_Endopeptidase_C40"/>
</dbReference>
<dbReference type="PANTHER" id="PTHR47359:SF3">
    <property type="entry name" value="NLP_P60 DOMAIN-CONTAINING PROTEIN-RELATED"/>
    <property type="match status" value="1"/>
</dbReference>
<dbReference type="SUPFAM" id="SSF54001">
    <property type="entry name" value="Cysteine proteinases"/>
    <property type="match status" value="1"/>
</dbReference>
<organism evidence="6 7">
    <name type="scientific">Umbelopsis ramanniana AG</name>
    <dbReference type="NCBI Taxonomy" id="1314678"/>
    <lineage>
        <taxon>Eukaryota</taxon>
        <taxon>Fungi</taxon>
        <taxon>Fungi incertae sedis</taxon>
        <taxon>Mucoromycota</taxon>
        <taxon>Mucoromycotina</taxon>
        <taxon>Umbelopsidomycetes</taxon>
        <taxon>Umbelopsidales</taxon>
        <taxon>Umbelopsidaceae</taxon>
        <taxon>Umbelopsis</taxon>
    </lineage>
</organism>
<feature type="domain" description="NlpC/P60" evidence="5">
    <location>
        <begin position="135"/>
        <end position="275"/>
    </location>
</feature>
<dbReference type="AlphaFoldDB" id="A0AAD5E3A2"/>
<reference evidence="6" key="1">
    <citation type="submission" date="2021-06" db="EMBL/GenBank/DDBJ databases">
        <authorList>
            <consortium name="DOE Joint Genome Institute"/>
            <person name="Mondo S.J."/>
            <person name="Amses K.R."/>
            <person name="Simmons D.R."/>
            <person name="Longcore J.E."/>
            <person name="Seto K."/>
            <person name="Alves G.H."/>
            <person name="Bonds A.E."/>
            <person name="Quandt C.A."/>
            <person name="Davis W.J."/>
            <person name="Chang Y."/>
            <person name="Letcher P.M."/>
            <person name="Powell M.J."/>
            <person name="Kuo A."/>
            <person name="Labutti K."/>
            <person name="Pangilinan J."/>
            <person name="Andreopoulos W."/>
            <person name="Tritt A."/>
            <person name="Riley R."/>
            <person name="Hundley H."/>
            <person name="Johnson J."/>
            <person name="Lipzen A."/>
            <person name="Barry K."/>
            <person name="Berbee M.L."/>
            <person name="Buchler N.E."/>
            <person name="Grigoriev I.V."/>
            <person name="Spatafora J.W."/>
            <person name="Stajich J.E."/>
            <person name="James T.Y."/>
        </authorList>
    </citation>
    <scope>NUCLEOTIDE SEQUENCE</scope>
    <source>
        <strain evidence="6">AG</strain>
    </source>
</reference>
<evidence type="ECO:0000313" key="7">
    <source>
        <dbReference type="Proteomes" id="UP001206595"/>
    </source>
</evidence>
<protein>
    <recommendedName>
        <fullName evidence="5">NlpC/P60 domain-containing protein</fullName>
    </recommendedName>
</protein>
<reference evidence="6" key="2">
    <citation type="journal article" date="2022" name="Proc. Natl. Acad. Sci. U.S.A.">
        <title>Diploid-dominant life cycles characterize the early evolution of Fungi.</title>
        <authorList>
            <person name="Amses K.R."/>
            <person name="Simmons D.R."/>
            <person name="Longcore J.E."/>
            <person name="Mondo S.J."/>
            <person name="Seto K."/>
            <person name="Jeronimo G.H."/>
            <person name="Bonds A.E."/>
            <person name="Quandt C.A."/>
            <person name="Davis W.J."/>
            <person name="Chang Y."/>
            <person name="Federici B.A."/>
            <person name="Kuo A."/>
            <person name="LaButti K."/>
            <person name="Pangilinan J."/>
            <person name="Andreopoulos W."/>
            <person name="Tritt A."/>
            <person name="Riley R."/>
            <person name="Hundley H."/>
            <person name="Johnson J."/>
            <person name="Lipzen A."/>
            <person name="Barry K."/>
            <person name="Lang B.F."/>
            <person name="Cuomo C.A."/>
            <person name="Buchler N.E."/>
            <person name="Grigoriev I.V."/>
            <person name="Spatafora J.W."/>
            <person name="Stajich J.E."/>
            <person name="James T.Y."/>
        </authorList>
    </citation>
    <scope>NUCLEOTIDE SEQUENCE</scope>
    <source>
        <strain evidence="6">AG</strain>
    </source>
</reference>
<dbReference type="GO" id="GO:0008234">
    <property type="term" value="F:cysteine-type peptidase activity"/>
    <property type="evidence" value="ECO:0007669"/>
    <property type="project" value="UniProtKB-KW"/>
</dbReference>
<evidence type="ECO:0000256" key="1">
    <source>
        <dbReference type="ARBA" id="ARBA00007074"/>
    </source>
</evidence>
<dbReference type="GO" id="GO:0006508">
    <property type="term" value="P:proteolysis"/>
    <property type="evidence" value="ECO:0007669"/>
    <property type="project" value="UniProtKB-KW"/>
</dbReference>
<name>A0AAD5E3A2_UMBRA</name>
<accession>A0AAD5E3A2</accession>
<dbReference type="InterPro" id="IPR000064">
    <property type="entry name" value="NLP_P60_dom"/>
</dbReference>
<evidence type="ECO:0000256" key="3">
    <source>
        <dbReference type="ARBA" id="ARBA00022801"/>
    </source>
</evidence>
<dbReference type="PROSITE" id="PS51935">
    <property type="entry name" value="NLPC_P60"/>
    <property type="match status" value="1"/>
</dbReference>
<dbReference type="InterPro" id="IPR038765">
    <property type="entry name" value="Papain-like_cys_pep_sf"/>
</dbReference>
<comment type="caution">
    <text evidence="6">The sequence shown here is derived from an EMBL/GenBank/DDBJ whole genome shotgun (WGS) entry which is preliminary data.</text>
</comment>
<dbReference type="Gene3D" id="3.90.1720.10">
    <property type="entry name" value="endopeptidase domain like (from Nostoc punctiforme)"/>
    <property type="match status" value="1"/>
</dbReference>
<dbReference type="GeneID" id="75918836"/>
<evidence type="ECO:0000256" key="4">
    <source>
        <dbReference type="ARBA" id="ARBA00022807"/>
    </source>
</evidence>
<evidence type="ECO:0000256" key="2">
    <source>
        <dbReference type="ARBA" id="ARBA00022670"/>
    </source>
</evidence>
<dbReference type="RefSeq" id="XP_051440896.1">
    <property type="nucleotide sequence ID" value="XM_051593494.1"/>
</dbReference>
<keyword evidence="7" id="KW-1185">Reference proteome</keyword>
<sequence>MEIGPRFLNEKLPNQYTKHAVDPKNLYYCDGTTYFQGLLIAVAGIIVHFATVEACISASTDLDGRSAPTSNATRTTNVYLTGDCIDVKCQAIGDTLYGSNVWDYDGTYYFPDYYVKTGYSGLDPNLPVCNTSTSRGTGADIVAKAQTQDGIVYSWGGGDNSGPTDGICCSPSGYNDTNVVGYDCSGLTKYSLFQAKGMSLAHYTCDQFNDNRGQKVAFDSIEIGDFIFYGTDDDQCNEHVAIFAGDGMMVEAREHGVPVGTHAVRTGHSPYVIRF</sequence>
<keyword evidence="2" id="KW-0645">Protease</keyword>
<comment type="similarity">
    <text evidence="1">Belongs to the peptidase C40 family.</text>
</comment>
<evidence type="ECO:0000313" key="6">
    <source>
        <dbReference type="EMBL" id="KAI8575892.1"/>
    </source>
</evidence>
<dbReference type="PANTHER" id="PTHR47359">
    <property type="entry name" value="PEPTIDOGLYCAN DL-ENDOPEPTIDASE CWLO"/>
    <property type="match status" value="1"/>
</dbReference>
<gene>
    <name evidence="6" type="ORF">K450DRAFT_283975</name>
</gene>
<dbReference type="EMBL" id="MU620967">
    <property type="protein sequence ID" value="KAI8575892.1"/>
    <property type="molecule type" value="Genomic_DNA"/>
</dbReference>
<evidence type="ECO:0000259" key="5">
    <source>
        <dbReference type="PROSITE" id="PS51935"/>
    </source>
</evidence>
<keyword evidence="3" id="KW-0378">Hydrolase</keyword>
<dbReference type="Proteomes" id="UP001206595">
    <property type="component" value="Unassembled WGS sequence"/>
</dbReference>
<proteinExistence type="inferred from homology"/>
<dbReference type="Pfam" id="PF00877">
    <property type="entry name" value="NLPC_P60"/>
    <property type="match status" value="1"/>
</dbReference>